<dbReference type="PROSITE" id="PS00648">
    <property type="entry name" value="RIBONUCLEASE_P"/>
    <property type="match status" value="1"/>
</dbReference>
<dbReference type="GO" id="GO:0001682">
    <property type="term" value="P:tRNA 5'-leader removal"/>
    <property type="evidence" value="ECO:0007669"/>
    <property type="project" value="UniProtKB-UniRule"/>
</dbReference>
<evidence type="ECO:0000256" key="2">
    <source>
        <dbReference type="ARBA" id="ARBA00022694"/>
    </source>
</evidence>
<dbReference type="GO" id="GO:0030677">
    <property type="term" value="C:ribonuclease P complex"/>
    <property type="evidence" value="ECO:0007669"/>
    <property type="project" value="TreeGrafter"/>
</dbReference>
<evidence type="ECO:0000256" key="1">
    <source>
        <dbReference type="ARBA" id="ARBA00002663"/>
    </source>
</evidence>
<dbReference type="HOGENOM" id="CLU_117179_9_1_9"/>
<keyword evidence="3 7" id="KW-0540">Nuclease</keyword>
<dbReference type="NCBIfam" id="TIGR00188">
    <property type="entry name" value="rnpA"/>
    <property type="match status" value="1"/>
</dbReference>
<keyword evidence="6 7" id="KW-0694">RNA-binding</keyword>
<name>D7UV24_LISGR</name>
<organism evidence="9 10">
    <name type="scientific">Listeria grayi DSM 20601</name>
    <dbReference type="NCBI Taxonomy" id="525367"/>
    <lineage>
        <taxon>Bacteria</taxon>
        <taxon>Bacillati</taxon>
        <taxon>Bacillota</taxon>
        <taxon>Bacilli</taxon>
        <taxon>Bacillales</taxon>
        <taxon>Listeriaceae</taxon>
        <taxon>Listeria</taxon>
    </lineage>
</organism>
<comment type="caution">
    <text evidence="9">The sequence shown here is derived from an EMBL/GenBank/DDBJ whole genome shotgun (WGS) entry which is preliminary data.</text>
</comment>
<dbReference type="HAMAP" id="MF_00227">
    <property type="entry name" value="RNase_P"/>
    <property type="match status" value="1"/>
</dbReference>
<dbReference type="PANTHER" id="PTHR33992:SF1">
    <property type="entry name" value="RIBONUCLEASE P PROTEIN COMPONENT"/>
    <property type="match status" value="1"/>
</dbReference>
<dbReference type="Pfam" id="PF00825">
    <property type="entry name" value="Ribonuclease_P"/>
    <property type="match status" value="1"/>
</dbReference>
<keyword evidence="10" id="KW-1185">Reference proteome</keyword>
<dbReference type="GO" id="GO:0042781">
    <property type="term" value="F:3'-tRNA processing endoribonuclease activity"/>
    <property type="evidence" value="ECO:0007669"/>
    <property type="project" value="TreeGrafter"/>
</dbReference>
<comment type="function">
    <text evidence="1 7">RNaseP catalyzes the removal of the 5'-leader sequence from pre-tRNA to produce the mature 5'-terminus. It can also cleave other RNA substrates such as 4.5S RNA. The protein component plays an auxiliary but essential role in vivo by binding to the 5'-leader sequence and broadening the substrate specificity of the ribozyme.</text>
</comment>
<evidence type="ECO:0000256" key="7">
    <source>
        <dbReference type="HAMAP-Rule" id="MF_00227"/>
    </source>
</evidence>
<comment type="subunit">
    <text evidence="7">Consists of a catalytic RNA component (M1 or rnpB) and a protein subunit.</text>
</comment>
<dbReference type="InterPro" id="IPR014721">
    <property type="entry name" value="Ribsml_uS5_D2-typ_fold_subgr"/>
</dbReference>
<dbReference type="GO" id="GO:0004526">
    <property type="term" value="F:ribonuclease P activity"/>
    <property type="evidence" value="ECO:0007669"/>
    <property type="project" value="UniProtKB-UniRule"/>
</dbReference>
<dbReference type="EC" id="3.1.26.5" evidence="7 8"/>
<dbReference type="FunFam" id="3.30.230.10:FF:000021">
    <property type="entry name" value="Ribonuclease P protein component"/>
    <property type="match status" value="1"/>
</dbReference>
<dbReference type="EMBL" id="ACCR02000002">
    <property type="protein sequence ID" value="EFI85100.1"/>
    <property type="molecule type" value="Genomic_DNA"/>
</dbReference>
<sequence>MVLFFRKNDYIKVGEIMKKAYRIKKNQEFQTVFKRGKSVANRQFVVYLLKQESADTHFRIGLSVSKKIGNAVCRNRVKRYIRQSFHELEGEVASGHDYIIIARNPAANMSFHEVKKSLTHVLKLARVLRKTVK</sequence>
<dbReference type="InterPro" id="IPR000100">
    <property type="entry name" value="RNase_P"/>
</dbReference>
<dbReference type="InterPro" id="IPR020539">
    <property type="entry name" value="RNase_P_CS"/>
</dbReference>
<keyword evidence="5 7" id="KW-0378">Hydrolase</keyword>
<reference evidence="9" key="1">
    <citation type="submission" date="2010-06" db="EMBL/GenBank/DDBJ databases">
        <authorList>
            <person name="Muzny D."/>
            <person name="Qin X."/>
            <person name="Buhay C."/>
            <person name="Dugan-Rocha S."/>
            <person name="Ding Y."/>
            <person name="Chen G."/>
            <person name="Hawes A."/>
            <person name="Holder M."/>
            <person name="Jhangiani S."/>
            <person name="Johnson A."/>
            <person name="Khan Z."/>
            <person name="Li Z."/>
            <person name="Liu W."/>
            <person name="Liu X."/>
            <person name="Perez L."/>
            <person name="Shen H."/>
            <person name="Wang Q."/>
            <person name="Watt J."/>
            <person name="Xi L."/>
            <person name="Xin Y."/>
            <person name="Zhou J."/>
            <person name="Deng J."/>
            <person name="Jiang H."/>
            <person name="Liu Y."/>
            <person name="Qu J."/>
            <person name="Song X.-Z."/>
            <person name="Zhang L."/>
            <person name="Villasana D."/>
            <person name="Johnson A."/>
            <person name="Liu J."/>
            <person name="Liyanage D."/>
            <person name="Lorensuhewa L."/>
            <person name="Robinson T."/>
            <person name="Song A."/>
            <person name="Song B.-B."/>
            <person name="Dinh H."/>
            <person name="Thornton R."/>
            <person name="Coyle M."/>
            <person name="Francisco L."/>
            <person name="Jackson L."/>
            <person name="Javaid M."/>
            <person name="Korchina V."/>
            <person name="Kovar C."/>
            <person name="Mata R."/>
            <person name="Mathew T."/>
            <person name="Ngo R."/>
            <person name="Nguyen L."/>
            <person name="Nguyen N."/>
            <person name="Okwuonu G."/>
            <person name="Ongeri F."/>
            <person name="Pham C."/>
            <person name="Simmons D."/>
            <person name="Wilczek-Boney K."/>
            <person name="Hale W."/>
            <person name="Jakkamsetti A."/>
            <person name="Pham P."/>
            <person name="Ruth R."/>
            <person name="San Lucas F."/>
            <person name="Warren J."/>
            <person name="Zhang J."/>
            <person name="Zhao Z."/>
            <person name="Zhou C."/>
            <person name="Zhu D."/>
            <person name="Lee S."/>
            <person name="Bess C."/>
            <person name="Blankenburg K."/>
            <person name="Forbes L."/>
            <person name="Fu Q."/>
            <person name="Gubbala S."/>
            <person name="Hirani K."/>
            <person name="Jayaseelan J.C."/>
            <person name="Lara F."/>
            <person name="Munidasa M."/>
            <person name="Palculict T."/>
            <person name="Patil S."/>
            <person name="Pu L.-L."/>
            <person name="Saada N."/>
            <person name="Tang L."/>
            <person name="Weissenberger G."/>
            <person name="Zhu Y."/>
            <person name="Hemphill L."/>
            <person name="Shang Y."/>
            <person name="Youmans B."/>
            <person name="Ayvaz T."/>
            <person name="Ross M."/>
            <person name="Santibanez J."/>
            <person name="Aqrawi P."/>
            <person name="Gross S."/>
            <person name="Joshi V."/>
            <person name="Fowler G."/>
            <person name="Nazareth L."/>
            <person name="Reid J."/>
            <person name="Worley K."/>
            <person name="Petrosino J."/>
            <person name="Highlander S."/>
            <person name="Gibbs R."/>
        </authorList>
    </citation>
    <scope>NUCLEOTIDE SEQUENCE [LARGE SCALE GENOMIC DNA]</scope>
    <source>
        <strain evidence="9">DSM 20601</strain>
    </source>
</reference>
<dbReference type="InterPro" id="IPR020568">
    <property type="entry name" value="Ribosomal_Su5_D2-typ_SF"/>
</dbReference>
<comment type="similarity">
    <text evidence="7">Belongs to the RnpA family.</text>
</comment>
<dbReference type="SUPFAM" id="SSF54211">
    <property type="entry name" value="Ribosomal protein S5 domain 2-like"/>
    <property type="match status" value="1"/>
</dbReference>
<protein>
    <recommendedName>
        <fullName evidence="7 8">Ribonuclease P protein component</fullName>
        <shortName evidence="7">RNase P protein</shortName>
        <shortName evidence="7">RNaseP protein</shortName>
        <ecNumber evidence="7 8">3.1.26.5</ecNumber>
    </recommendedName>
    <alternativeName>
        <fullName evidence="7">Protein C5</fullName>
    </alternativeName>
</protein>
<gene>
    <name evidence="7 9" type="primary">rnpA</name>
    <name evidence="9" type="ORF">HMPREF0556_10299</name>
</gene>
<evidence type="ECO:0000313" key="9">
    <source>
        <dbReference type="EMBL" id="EFI85100.1"/>
    </source>
</evidence>
<dbReference type="GO" id="GO:0000049">
    <property type="term" value="F:tRNA binding"/>
    <property type="evidence" value="ECO:0007669"/>
    <property type="project" value="UniProtKB-UniRule"/>
</dbReference>
<evidence type="ECO:0000256" key="5">
    <source>
        <dbReference type="ARBA" id="ARBA00022801"/>
    </source>
</evidence>
<evidence type="ECO:0000256" key="8">
    <source>
        <dbReference type="NCBIfam" id="TIGR00188"/>
    </source>
</evidence>
<evidence type="ECO:0000313" key="10">
    <source>
        <dbReference type="Proteomes" id="UP000010119"/>
    </source>
</evidence>
<dbReference type="Gene3D" id="3.30.230.10">
    <property type="match status" value="1"/>
</dbReference>
<dbReference type="eggNOG" id="COG0594">
    <property type="taxonomic scope" value="Bacteria"/>
</dbReference>
<keyword evidence="2 7" id="KW-0819">tRNA processing</keyword>
<evidence type="ECO:0000256" key="6">
    <source>
        <dbReference type="ARBA" id="ARBA00022884"/>
    </source>
</evidence>
<dbReference type="STRING" id="525367.HMPREF0556_10299"/>
<proteinExistence type="inferred from homology"/>
<evidence type="ECO:0000256" key="3">
    <source>
        <dbReference type="ARBA" id="ARBA00022722"/>
    </source>
</evidence>
<dbReference type="Proteomes" id="UP000010119">
    <property type="component" value="Unassembled WGS sequence"/>
</dbReference>
<accession>D7UV24</accession>
<keyword evidence="4 7" id="KW-0255">Endonuclease</keyword>
<dbReference type="AlphaFoldDB" id="D7UV24"/>
<comment type="catalytic activity">
    <reaction evidence="7">
        <text>Endonucleolytic cleavage of RNA, removing 5'-extranucleotides from tRNA precursor.</text>
        <dbReference type="EC" id="3.1.26.5"/>
    </reaction>
</comment>
<evidence type="ECO:0000256" key="4">
    <source>
        <dbReference type="ARBA" id="ARBA00022759"/>
    </source>
</evidence>
<dbReference type="PANTHER" id="PTHR33992">
    <property type="entry name" value="RIBONUCLEASE P PROTEIN COMPONENT"/>
    <property type="match status" value="1"/>
</dbReference>